<feature type="region of interest" description="Disordered" evidence="1">
    <location>
        <begin position="1"/>
        <end position="24"/>
    </location>
</feature>
<organism evidence="2 3">
    <name type="scientific">Stephania cephalantha</name>
    <dbReference type="NCBI Taxonomy" id="152367"/>
    <lineage>
        <taxon>Eukaryota</taxon>
        <taxon>Viridiplantae</taxon>
        <taxon>Streptophyta</taxon>
        <taxon>Embryophyta</taxon>
        <taxon>Tracheophyta</taxon>
        <taxon>Spermatophyta</taxon>
        <taxon>Magnoliopsida</taxon>
        <taxon>Ranunculales</taxon>
        <taxon>Menispermaceae</taxon>
        <taxon>Menispermoideae</taxon>
        <taxon>Cissampelideae</taxon>
        <taxon>Stephania</taxon>
    </lineage>
</organism>
<sequence>MADSRDRDDADASGSQPSIPSAEDFQRLSDRVAAQGQQMADFIALMTSHFALPKHLRLRQDLRRLQYRS</sequence>
<reference evidence="2 3" key="1">
    <citation type="submission" date="2024-01" db="EMBL/GenBank/DDBJ databases">
        <title>Genome assemblies of Stephania.</title>
        <authorList>
            <person name="Yang L."/>
        </authorList>
    </citation>
    <scope>NUCLEOTIDE SEQUENCE [LARGE SCALE GENOMIC DNA]</scope>
    <source>
        <strain evidence="2">JXDWG</strain>
        <tissue evidence="2">Leaf</tissue>
    </source>
</reference>
<accession>A0AAP0EC24</accession>
<evidence type="ECO:0000313" key="3">
    <source>
        <dbReference type="Proteomes" id="UP001419268"/>
    </source>
</evidence>
<dbReference type="Proteomes" id="UP001419268">
    <property type="component" value="Unassembled WGS sequence"/>
</dbReference>
<evidence type="ECO:0000256" key="1">
    <source>
        <dbReference type="SAM" id="MobiDB-lite"/>
    </source>
</evidence>
<dbReference type="AlphaFoldDB" id="A0AAP0EC24"/>
<evidence type="ECO:0000313" key="2">
    <source>
        <dbReference type="EMBL" id="KAK9089330.1"/>
    </source>
</evidence>
<keyword evidence="3" id="KW-1185">Reference proteome</keyword>
<comment type="caution">
    <text evidence="2">The sequence shown here is derived from an EMBL/GenBank/DDBJ whole genome shotgun (WGS) entry which is preliminary data.</text>
</comment>
<dbReference type="EMBL" id="JBBNAG010000012">
    <property type="protein sequence ID" value="KAK9089330.1"/>
    <property type="molecule type" value="Genomic_DNA"/>
</dbReference>
<protein>
    <submittedName>
        <fullName evidence="2">Uncharacterized protein</fullName>
    </submittedName>
</protein>
<name>A0AAP0EC24_9MAGN</name>
<feature type="compositionally biased region" description="Basic and acidic residues" evidence="1">
    <location>
        <begin position="1"/>
        <end position="10"/>
    </location>
</feature>
<gene>
    <name evidence="2" type="ORF">Scep_028412</name>
</gene>
<proteinExistence type="predicted"/>